<feature type="domain" description="Fe/B12 periplasmic-binding" evidence="1">
    <location>
        <begin position="92"/>
        <end position="364"/>
    </location>
</feature>
<evidence type="ECO:0000313" key="3">
    <source>
        <dbReference type="Proteomes" id="UP000270856"/>
    </source>
</evidence>
<protein>
    <submittedName>
        <fullName evidence="2">ABC transporter substrate-binding protein</fullName>
    </submittedName>
</protein>
<dbReference type="PANTHER" id="PTHR30535">
    <property type="entry name" value="VITAMIN B12-BINDING PROTEIN"/>
    <property type="match status" value="1"/>
</dbReference>
<dbReference type="EMBL" id="RPFJ01000098">
    <property type="protein sequence ID" value="RPD90778.1"/>
    <property type="molecule type" value="Genomic_DNA"/>
</dbReference>
<gene>
    <name evidence="2" type="ORF">EGM88_15620</name>
</gene>
<dbReference type="SUPFAM" id="SSF53807">
    <property type="entry name" value="Helical backbone' metal receptor"/>
    <property type="match status" value="1"/>
</dbReference>
<dbReference type="PANTHER" id="PTHR30535:SF34">
    <property type="entry name" value="MOLYBDATE-BINDING PROTEIN MOLA"/>
    <property type="match status" value="1"/>
</dbReference>
<dbReference type="Proteomes" id="UP000270856">
    <property type="component" value="Unassembled WGS sequence"/>
</dbReference>
<comment type="caution">
    <text evidence="2">The sequence shown here is derived from an EMBL/GenBank/DDBJ whole genome shotgun (WGS) entry which is preliminary data.</text>
</comment>
<dbReference type="AlphaFoldDB" id="A0A3N4N6P2"/>
<dbReference type="Gene3D" id="3.40.50.1980">
    <property type="entry name" value="Nitrogenase molybdenum iron protein domain"/>
    <property type="match status" value="2"/>
</dbReference>
<dbReference type="OrthoDB" id="9812528at2"/>
<name>A0A3N4N6P2_9FLAO</name>
<dbReference type="PROSITE" id="PS50983">
    <property type="entry name" value="FE_B12_PBP"/>
    <property type="match status" value="1"/>
</dbReference>
<dbReference type="RefSeq" id="WP_123899329.1">
    <property type="nucleotide sequence ID" value="NZ_RPFJ01000098.1"/>
</dbReference>
<reference evidence="2 3" key="1">
    <citation type="submission" date="2018-11" db="EMBL/GenBank/DDBJ databases">
        <title>Aureibaculum marinum gen. nov., sp. nov., a member of the family Flavobacteriaceae isolated from the Bohai Sea.</title>
        <authorList>
            <person name="Ji X."/>
        </authorList>
    </citation>
    <scope>NUCLEOTIDE SEQUENCE [LARGE SCALE GENOMIC DNA]</scope>
    <source>
        <strain evidence="2 3">BH-SD17</strain>
    </source>
</reference>
<dbReference type="InterPro" id="IPR050902">
    <property type="entry name" value="ABC_Transporter_SBP"/>
</dbReference>
<accession>A0A3N4N6P2</accession>
<evidence type="ECO:0000259" key="1">
    <source>
        <dbReference type="PROSITE" id="PS50983"/>
    </source>
</evidence>
<organism evidence="2 3">
    <name type="scientific">Aureibaculum marinum</name>
    <dbReference type="NCBI Taxonomy" id="2487930"/>
    <lineage>
        <taxon>Bacteria</taxon>
        <taxon>Pseudomonadati</taxon>
        <taxon>Bacteroidota</taxon>
        <taxon>Flavobacteriia</taxon>
        <taxon>Flavobacteriales</taxon>
        <taxon>Flavobacteriaceae</taxon>
        <taxon>Aureibaculum</taxon>
    </lineage>
</organism>
<keyword evidence="3" id="KW-1185">Reference proteome</keyword>
<evidence type="ECO:0000313" key="2">
    <source>
        <dbReference type="EMBL" id="RPD90778.1"/>
    </source>
</evidence>
<sequence>MKFLKLFTFLVLVLAQISCKQEQKNITQNKTNTLIKYAKGFDIQEIGKFKKLTIKTPYPNAEQALEYLIVPKNSTIPDSLKKFKIIETPIEKLVVTSTTHIPMLELLDSENTLVGFPNLKYISSPKTRARIEKNQLIELGNEENINTEILLDISPELLIGFSMSSNNKMFNTIEKAGIPVILNGDWLEETPLGRAEWVKFFALFFNKEKKAELIFNKIESSYNEAVEIAKKATSKPTVLSGVIFNDVWNLPAGESFMANFLKDANTDYLWANTKGRGSLSLSFESVYDKGQHAEFWIAPGHYNSLEQLQKANSHYSKFDAFASKNIFSFTTKTGVNGGALYYEMAPVQPDVVLKDIIKVTHPSLLKDYEPFYLQALH</sequence>
<proteinExistence type="predicted"/>
<dbReference type="Pfam" id="PF01497">
    <property type="entry name" value="Peripla_BP_2"/>
    <property type="match status" value="1"/>
</dbReference>
<dbReference type="GO" id="GO:0071281">
    <property type="term" value="P:cellular response to iron ion"/>
    <property type="evidence" value="ECO:0007669"/>
    <property type="project" value="TreeGrafter"/>
</dbReference>
<dbReference type="InterPro" id="IPR002491">
    <property type="entry name" value="ABC_transptr_periplasmic_BD"/>
</dbReference>